<evidence type="ECO:0008006" key="4">
    <source>
        <dbReference type="Google" id="ProtNLM"/>
    </source>
</evidence>
<dbReference type="AlphaFoldDB" id="A0AAV5TYW5"/>
<dbReference type="Proteomes" id="UP001432027">
    <property type="component" value="Unassembled WGS sequence"/>
</dbReference>
<accession>A0AAV5TYW5</accession>
<organism evidence="2 3">
    <name type="scientific">Pristionchus entomophagus</name>
    <dbReference type="NCBI Taxonomy" id="358040"/>
    <lineage>
        <taxon>Eukaryota</taxon>
        <taxon>Metazoa</taxon>
        <taxon>Ecdysozoa</taxon>
        <taxon>Nematoda</taxon>
        <taxon>Chromadorea</taxon>
        <taxon>Rhabditida</taxon>
        <taxon>Rhabditina</taxon>
        <taxon>Diplogasteromorpha</taxon>
        <taxon>Diplogasteroidea</taxon>
        <taxon>Neodiplogasteridae</taxon>
        <taxon>Pristionchus</taxon>
    </lineage>
</organism>
<feature type="transmembrane region" description="Helical" evidence="1">
    <location>
        <begin position="7"/>
        <end position="28"/>
    </location>
</feature>
<dbReference type="EMBL" id="BTSX01000005">
    <property type="protein sequence ID" value="GMS99396.1"/>
    <property type="molecule type" value="Genomic_DNA"/>
</dbReference>
<keyword evidence="3" id="KW-1185">Reference proteome</keyword>
<feature type="transmembrane region" description="Helical" evidence="1">
    <location>
        <begin position="84"/>
        <end position="109"/>
    </location>
</feature>
<protein>
    <recommendedName>
        <fullName evidence="4">G protein-coupled receptor</fullName>
    </recommendedName>
</protein>
<evidence type="ECO:0000313" key="2">
    <source>
        <dbReference type="EMBL" id="GMS99396.1"/>
    </source>
</evidence>
<name>A0AAV5TYW5_9BILA</name>
<evidence type="ECO:0000256" key="1">
    <source>
        <dbReference type="SAM" id="Phobius"/>
    </source>
</evidence>
<reference evidence="2" key="1">
    <citation type="submission" date="2023-10" db="EMBL/GenBank/DDBJ databases">
        <title>Genome assembly of Pristionchus species.</title>
        <authorList>
            <person name="Yoshida K."/>
            <person name="Sommer R.J."/>
        </authorList>
    </citation>
    <scope>NUCLEOTIDE SEQUENCE</scope>
    <source>
        <strain evidence="2">RS0144</strain>
    </source>
</reference>
<proteinExistence type="predicted"/>
<keyword evidence="1" id="KW-1133">Transmembrane helix</keyword>
<comment type="caution">
    <text evidence="2">The sequence shown here is derived from an EMBL/GenBank/DDBJ whole genome shotgun (WGS) entry which is preliminary data.</text>
</comment>
<keyword evidence="1" id="KW-0812">Transmembrane</keyword>
<keyword evidence="1" id="KW-0472">Membrane</keyword>
<feature type="transmembrane region" description="Helical" evidence="1">
    <location>
        <begin position="48"/>
        <end position="72"/>
    </location>
</feature>
<feature type="non-terminal residue" evidence="2">
    <location>
        <position position="192"/>
    </location>
</feature>
<gene>
    <name evidence="2" type="ORF">PENTCL1PPCAC_21571</name>
</gene>
<sequence>KALHVSFVYIVLAIICSVKLAAFIWIFVNGEPVNSTLLCTRFYNVKGALSFTMLSWAFTLFIAPILTTIMIIKGLVKREPISGVSGFILTSSLTLATHIISYIILSIGFDPYASLPFHGEIVLFFHNLSYVIQNFRLLFLCLFASLIVSDIRGALLSVLGPLFSCIRLAISNAVRKLFGRQAAPSNIANEVF</sequence>
<feature type="non-terminal residue" evidence="2">
    <location>
        <position position="1"/>
    </location>
</feature>
<evidence type="ECO:0000313" key="3">
    <source>
        <dbReference type="Proteomes" id="UP001432027"/>
    </source>
</evidence>